<gene>
    <name evidence="3" type="ORF">Tfer_2147</name>
</gene>
<sequence>MKADIINPFLTSAMEILQMEAGIKPVRGALSLADACWTTREITVMISITGAVEGTFQIGMSEKTAIAVTSRMLGEEMREFDKWVLSGIGEMANIIAGRALIRLEQIGYVSDIGPPSILYGAPARISTLDRKKLQIPLETDVGVVELSVCLREKTEKKRTQEKN</sequence>
<dbReference type="InterPro" id="IPR028976">
    <property type="entry name" value="CheC-like_sf"/>
</dbReference>
<dbReference type="InterPro" id="IPR028051">
    <property type="entry name" value="CheX-like_dom"/>
</dbReference>
<dbReference type="EMBL" id="LGTE01000015">
    <property type="protein sequence ID" value="KNZ69201.1"/>
    <property type="molecule type" value="Genomic_DNA"/>
</dbReference>
<dbReference type="CDD" id="cd17906">
    <property type="entry name" value="CheX"/>
    <property type="match status" value="1"/>
</dbReference>
<keyword evidence="4" id="KW-1185">Reference proteome</keyword>
<dbReference type="AlphaFoldDB" id="A0A0L6W154"/>
<dbReference type="Pfam" id="PF13690">
    <property type="entry name" value="CheX"/>
    <property type="match status" value="1"/>
</dbReference>
<feature type="domain" description="Chemotaxis phosphatase CheX-like" evidence="2">
    <location>
        <begin position="42"/>
        <end position="137"/>
    </location>
</feature>
<dbReference type="SUPFAM" id="SSF103039">
    <property type="entry name" value="CheC-like"/>
    <property type="match status" value="1"/>
</dbReference>
<evidence type="ECO:0000256" key="1">
    <source>
        <dbReference type="ARBA" id="ARBA00022500"/>
    </source>
</evidence>
<evidence type="ECO:0000259" key="2">
    <source>
        <dbReference type="Pfam" id="PF13690"/>
    </source>
</evidence>
<accession>A0A0L6W154</accession>
<organism evidence="3 4">
    <name type="scientific">Thermincola ferriacetica</name>
    <dbReference type="NCBI Taxonomy" id="281456"/>
    <lineage>
        <taxon>Bacteria</taxon>
        <taxon>Bacillati</taxon>
        <taxon>Bacillota</taxon>
        <taxon>Clostridia</taxon>
        <taxon>Eubacteriales</taxon>
        <taxon>Thermincolaceae</taxon>
        <taxon>Thermincola</taxon>
    </lineage>
</organism>
<protein>
    <submittedName>
        <fullName evidence="3">Chemotaxis protein</fullName>
    </submittedName>
</protein>
<dbReference type="PANTHER" id="PTHR39452">
    <property type="entry name" value="CHEY-P PHOSPHATASE CHEX"/>
    <property type="match status" value="1"/>
</dbReference>
<evidence type="ECO:0000313" key="3">
    <source>
        <dbReference type="EMBL" id="KNZ69201.1"/>
    </source>
</evidence>
<reference evidence="4" key="1">
    <citation type="submission" date="2015-07" db="EMBL/GenBank/DDBJ databases">
        <title>Complete Genome of Thermincola ferriacetica strain Z-0001T.</title>
        <authorList>
            <person name="Lusk B."/>
            <person name="Badalamenti J.P."/>
            <person name="Parameswaran P."/>
            <person name="Bond D.R."/>
            <person name="Torres C.I."/>
        </authorList>
    </citation>
    <scope>NUCLEOTIDE SEQUENCE [LARGE SCALE GENOMIC DNA]</scope>
    <source>
        <strain evidence="4">Z-0001</strain>
    </source>
</reference>
<dbReference type="InterPro" id="IPR038756">
    <property type="entry name" value="CheX-like"/>
</dbReference>
<dbReference type="PANTHER" id="PTHR39452:SF1">
    <property type="entry name" value="CHEY-P PHOSPHATASE CHEX"/>
    <property type="match status" value="1"/>
</dbReference>
<comment type="caution">
    <text evidence="3">The sequence shown here is derived from an EMBL/GenBank/DDBJ whole genome shotgun (WGS) entry which is preliminary data.</text>
</comment>
<keyword evidence="1" id="KW-0145">Chemotaxis</keyword>
<name>A0A0L6W154_9FIRM</name>
<dbReference type="GO" id="GO:0006935">
    <property type="term" value="P:chemotaxis"/>
    <property type="evidence" value="ECO:0007669"/>
    <property type="project" value="UniProtKB-KW"/>
</dbReference>
<evidence type="ECO:0000313" key="4">
    <source>
        <dbReference type="Proteomes" id="UP000037175"/>
    </source>
</evidence>
<dbReference type="Gene3D" id="3.40.1550.10">
    <property type="entry name" value="CheC-like"/>
    <property type="match status" value="1"/>
</dbReference>
<proteinExistence type="predicted"/>
<dbReference type="RefSeq" id="WP_052218320.1">
    <property type="nucleotide sequence ID" value="NZ_LGTE01000015.1"/>
</dbReference>
<dbReference type="Proteomes" id="UP000037175">
    <property type="component" value="Unassembled WGS sequence"/>
</dbReference>